<proteinExistence type="predicted"/>
<keyword evidence="1" id="KW-1133">Transmembrane helix</keyword>
<keyword evidence="1" id="KW-0812">Transmembrane</keyword>
<evidence type="ECO:0000313" key="2">
    <source>
        <dbReference type="EMBL" id="CAA9225258.1"/>
    </source>
</evidence>
<sequence>MSETRAVRVAGALTAAFAAVTYAWWATGLSTFTLPSTLAVVGAGVAAMAFGLRAGGRHTRVHLRRPDMVAWGVLFIVLSAWELTAFVQAPRAEHPTLSSLADAVLDTHPARVLAFLVWLAGAAGLARR</sequence>
<dbReference type="EMBL" id="CADCTF010000040">
    <property type="protein sequence ID" value="CAA9225258.1"/>
    <property type="molecule type" value="Genomic_DNA"/>
</dbReference>
<name>A0A6J4HJ63_9ACTN</name>
<organism evidence="2">
    <name type="scientific">uncultured Acidimicrobiales bacterium</name>
    <dbReference type="NCBI Taxonomy" id="310071"/>
    <lineage>
        <taxon>Bacteria</taxon>
        <taxon>Bacillati</taxon>
        <taxon>Actinomycetota</taxon>
        <taxon>Acidimicrobiia</taxon>
        <taxon>Acidimicrobiales</taxon>
        <taxon>environmental samples</taxon>
    </lineage>
</organism>
<gene>
    <name evidence="2" type="ORF">AVDCRST_MAG50-801</name>
</gene>
<protein>
    <submittedName>
        <fullName evidence="2">Uncharacterized protein</fullName>
    </submittedName>
</protein>
<accession>A0A6J4HJ63</accession>
<feature type="transmembrane region" description="Helical" evidence="1">
    <location>
        <begin position="68"/>
        <end position="89"/>
    </location>
</feature>
<feature type="transmembrane region" description="Helical" evidence="1">
    <location>
        <begin position="7"/>
        <end position="25"/>
    </location>
</feature>
<reference evidence="2" key="1">
    <citation type="submission" date="2020-02" db="EMBL/GenBank/DDBJ databases">
        <authorList>
            <person name="Meier V. D."/>
        </authorList>
    </citation>
    <scope>NUCLEOTIDE SEQUENCE</scope>
    <source>
        <strain evidence="2">AVDCRST_MAG50</strain>
    </source>
</reference>
<dbReference type="AlphaFoldDB" id="A0A6J4HJ63"/>
<keyword evidence="1" id="KW-0472">Membrane</keyword>
<evidence type="ECO:0000256" key="1">
    <source>
        <dbReference type="SAM" id="Phobius"/>
    </source>
</evidence>
<feature type="transmembrane region" description="Helical" evidence="1">
    <location>
        <begin position="37"/>
        <end position="56"/>
    </location>
</feature>
<feature type="transmembrane region" description="Helical" evidence="1">
    <location>
        <begin position="109"/>
        <end position="126"/>
    </location>
</feature>